<evidence type="ECO:0000313" key="3">
    <source>
        <dbReference type="Proteomes" id="UP001153365"/>
    </source>
</evidence>
<keyword evidence="3" id="KW-1185">Reference proteome</keyword>
<evidence type="ECO:0000259" key="1">
    <source>
        <dbReference type="Pfam" id="PF01425"/>
    </source>
</evidence>
<dbReference type="Proteomes" id="UP001153365">
    <property type="component" value="Unassembled WGS sequence"/>
</dbReference>
<dbReference type="GO" id="GO:0032543">
    <property type="term" value="P:mitochondrial translation"/>
    <property type="evidence" value="ECO:0007669"/>
    <property type="project" value="TreeGrafter"/>
</dbReference>
<protein>
    <submittedName>
        <fullName evidence="2">Amidase signature domain-containing protein</fullName>
    </submittedName>
</protein>
<dbReference type="InterPro" id="IPR000120">
    <property type="entry name" value="Amidase"/>
</dbReference>
<dbReference type="SUPFAM" id="SSF75304">
    <property type="entry name" value="Amidase signature (AS) enzymes"/>
    <property type="match status" value="1"/>
</dbReference>
<reference evidence="2" key="1">
    <citation type="submission" date="2022-06" db="EMBL/GenBank/DDBJ databases">
        <authorList>
            <consortium name="SYNGENTA / RWTH Aachen University"/>
        </authorList>
    </citation>
    <scope>NUCLEOTIDE SEQUENCE</scope>
</reference>
<dbReference type="Pfam" id="PF01425">
    <property type="entry name" value="Amidase"/>
    <property type="match status" value="1"/>
</dbReference>
<dbReference type="Gene3D" id="3.90.1300.10">
    <property type="entry name" value="Amidase signature (AS) domain"/>
    <property type="match status" value="1"/>
</dbReference>
<feature type="non-terminal residue" evidence="2">
    <location>
        <position position="189"/>
    </location>
</feature>
<organism evidence="2 3">
    <name type="scientific">Phakopsora pachyrhizi</name>
    <name type="common">Asian soybean rust disease fungus</name>
    <dbReference type="NCBI Taxonomy" id="170000"/>
    <lineage>
        <taxon>Eukaryota</taxon>
        <taxon>Fungi</taxon>
        <taxon>Dikarya</taxon>
        <taxon>Basidiomycota</taxon>
        <taxon>Pucciniomycotina</taxon>
        <taxon>Pucciniomycetes</taxon>
        <taxon>Pucciniales</taxon>
        <taxon>Phakopsoraceae</taxon>
        <taxon>Phakopsora</taxon>
    </lineage>
</organism>
<accession>A0AAV0AUG5</accession>
<dbReference type="GO" id="GO:0005739">
    <property type="term" value="C:mitochondrion"/>
    <property type="evidence" value="ECO:0007669"/>
    <property type="project" value="TreeGrafter"/>
</dbReference>
<dbReference type="AlphaFoldDB" id="A0AAV0AUG5"/>
<evidence type="ECO:0000313" key="2">
    <source>
        <dbReference type="EMBL" id="CAH7673449.1"/>
    </source>
</evidence>
<dbReference type="PANTHER" id="PTHR11895:SF7">
    <property type="entry name" value="GLUTAMYL-TRNA(GLN) AMIDOTRANSFERASE SUBUNIT A, MITOCHONDRIAL"/>
    <property type="match status" value="1"/>
</dbReference>
<dbReference type="PANTHER" id="PTHR11895">
    <property type="entry name" value="TRANSAMIDASE"/>
    <property type="match status" value="1"/>
</dbReference>
<dbReference type="GO" id="GO:0030956">
    <property type="term" value="C:glutamyl-tRNA(Gln) amidotransferase complex"/>
    <property type="evidence" value="ECO:0007669"/>
    <property type="project" value="TreeGrafter"/>
</dbReference>
<feature type="domain" description="Amidase" evidence="1">
    <location>
        <begin position="2"/>
        <end position="189"/>
    </location>
</feature>
<dbReference type="GO" id="GO:0070681">
    <property type="term" value="P:glutaminyl-tRNAGln biosynthesis via transamidation"/>
    <property type="evidence" value="ECO:0007669"/>
    <property type="project" value="TreeGrafter"/>
</dbReference>
<dbReference type="EMBL" id="CALTRL010001705">
    <property type="protein sequence ID" value="CAH7673449.1"/>
    <property type="molecule type" value="Genomic_DNA"/>
</dbReference>
<sequence>MRRRGSTIVDVSIPMAMKCLGAYYVIASAEASSNLARYSGVHYDYPGKTITSSTPNSSSSLYLATRTEGFGKEVKRRLLLGNHVLSSSGFYSYFLKAQSVRLRLKQEFDSLFKVPNSMMIEDSQRQNIGVSSNLRSSTGGGVDVLLTPPSSSPAPTDAIDETREILESWNRDRFLIPSSLAGLPSLAVP</sequence>
<dbReference type="GO" id="GO:0050567">
    <property type="term" value="F:glutaminyl-tRNA synthase (glutamine-hydrolyzing) activity"/>
    <property type="evidence" value="ECO:0007669"/>
    <property type="project" value="TreeGrafter"/>
</dbReference>
<dbReference type="InterPro" id="IPR023631">
    <property type="entry name" value="Amidase_dom"/>
</dbReference>
<proteinExistence type="predicted"/>
<name>A0AAV0AUG5_PHAPC</name>
<comment type="caution">
    <text evidence="2">The sequence shown here is derived from an EMBL/GenBank/DDBJ whole genome shotgun (WGS) entry which is preliminary data.</text>
</comment>
<dbReference type="InterPro" id="IPR036928">
    <property type="entry name" value="AS_sf"/>
</dbReference>
<gene>
    <name evidence="2" type="ORF">PPACK8108_LOCUS8313</name>
</gene>